<evidence type="ECO:0000256" key="4">
    <source>
        <dbReference type="HAMAP-Rule" id="MF_01457"/>
    </source>
</evidence>
<protein>
    <recommendedName>
        <fullName evidence="4">Flagellar brake protein YcgR</fullName>
    </recommendedName>
    <alternativeName>
        <fullName evidence="4">Cyclic di-GMP binding protein YcgR</fullName>
    </alternativeName>
</protein>
<dbReference type="HAMAP" id="MF_01457">
    <property type="entry name" value="YcgR"/>
    <property type="match status" value="1"/>
</dbReference>
<accession>A0A9D7QLJ2</accession>
<comment type="caution">
    <text evidence="7">The sequence shown here is derived from an EMBL/GenBank/DDBJ whole genome shotgun (WGS) entry which is preliminary data.</text>
</comment>
<dbReference type="Pfam" id="PF07317">
    <property type="entry name" value="PilZN"/>
    <property type="match status" value="1"/>
</dbReference>
<dbReference type="Gene3D" id="2.40.10.220">
    <property type="entry name" value="predicted glycosyltransferase like domains"/>
    <property type="match status" value="1"/>
</dbReference>
<reference evidence="7" key="1">
    <citation type="submission" date="2020-10" db="EMBL/GenBank/DDBJ databases">
        <title>Connecting structure to function with the recovery of over 1000 high-quality activated sludge metagenome-assembled genomes encoding full-length rRNA genes using long-read sequencing.</title>
        <authorList>
            <person name="Singleton C.M."/>
            <person name="Petriglieri F."/>
            <person name="Kristensen J.M."/>
            <person name="Kirkegaard R.H."/>
            <person name="Michaelsen T.Y."/>
            <person name="Andersen M.H."/>
            <person name="Karst S.M."/>
            <person name="Dueholm M.S."/>
            <person name="Nielsen P.H."/>
            <person name="Albertsen M."/>
        </authorList>
    </citation>
    <scope>NUCLEOTIDE SEQUENCE</scope>
    <source>
        <strain evidence="7">OdNE_18-Q3-R46-58_BAT3C.305</strain>
    </source>
</reference>
<dbReference type="GO" id="GO:0009425">
    <property type="term" value="C:bacterial-type flagellum basal body"/>
    <property type="evidence" value="ECO:0007669"/>
    <property type="project" value="UniProtKB-SubCell"/>
</dbReference>
<comment type="similarity">
    <text evidence="4">Belongs to the YcgR family.</text>
</comment>
<sequence>MANQSRPPEGITPAAFDQSKYLVHSRLEIAAILGALRKAGSMVTAYFGSGNDFVLTCIVAVRPEQDELIADLGSSAAANEHALQAGAFTCVALHERVTIRFVGNSLRKTRFEGRDVFSMQFPATLLRLQRREAFRVLTPLIRPLKCIVQSQDGAPKPTELTIVDISCGGVAILDTCSPSHLEAGILLRGCRILFPDGGEVSADIKVKSTFEITLRNGTKRLRAGCEFVAMPGRDQAQIQRYISKLQREDMGRPGRR</sequence>
<dbReference type="GO" id="GO:0071973">
    <property type="term" value="P:bacterial-type flagellum-dependent cell motility"/>
    <property type="evidence" value="ECO:0007669"/>
    <property type="project" value="UniProtKB-UniRule"/>
</dbReference>
<keyword evidence="7" id="KW-0282">Flagellum</keyword>
<dbReference type="InterPro" id="IPR009926">
    <property type="entry name" value="T3SS_YcgR_PilZN"/>
</dbReference>
<keyword evidence="1 4" id="KW-0973">c-di-GMP</keyword>
<dbReference type="InterPro" id="IPR009875">
    <property type="entry name" value="PilZ_domain"/>
</dbReference>
<dbReference type="AlphaFoldDB" id="A0A9D7QLJ2"/>
<feature type="domain" description="Type III secretion system flagellar brake protein YcgR PilZN" evidence="6">
    <location>
        <begin position="21"/>
        <end position="127"/>
    </location>
</feature>
<evidence type="ECO:0000313" key="8">
    <source>
        <dbReference type="Proteomes" id="UP000808146"/>
    </source>
</evidence>
<keyword evidence="7" id="KW-0969">Cilium</keyword>
<dbReference type="GO" id="GO:0035438">
    <property type="term" value="F:cyclic-di-GMP binding"/>
    <property type="evidence" value="ECO:0007669"/>
    <property type="project" value="UniProtKB-UniRule"/>
</dbReference>
<comment type="function">
    <text evidence="4">Acts as a flagellar brake, regulating swimming and swarming in a bis-(3'-5') cyclic diguanylic acid (c-di-GMP)-dependent manner. Binds 1 c-di-GMP dimer per subunit. Increasing levels of c-di-GMP lead to decreased motility.</text>
</comment>
<evidence type="ECO:0000313" key="7">
    <source>
        <dbReference type="EMBL" id="MBK8891437.1"/>
    </source>
</evidence>
<dbReference type="EMBL" id="JADKBR010000017">
    <property type="protein sequence ID" value="MBK8891437.1"/>
    <property type="molecule type" value="Genomic_DNA"/>
</dbReference>
<name>A0A9D7QLJ2_9RHOO</name>
<dbReference type="InterPro" id="IPR012349">
    <property type="entry name" value="Split_barrel_FMN-bd"/>
</dbReference>
<dbReference type="Gene3D" id="2.30.110.10">
    <property type="entry name" value="Electron Transport, Fmn-binding Protein, Chain A"/>
    <property type="match status" value="1"/>
</dbReference>
<keyword evidence="7" id="KW-0966">Cell projection</keyword>
<keyword evidence="3 4" id="KW-0975">Bacterial flagellum</keyword>
<evidence type="ECO:0000256" key="1">
    <source>
        <dbReference type="ARBA" id="ARBA00022636"/>
    </source>
</evidence>
<dbReference type="InterPro" id="IPR023787">
    <property type="entry name" value="T3SS_YcgR"/>
</dbReference>
<dbReference type="Pfam" id="PF07238">
    <property type="entry name" value="PilZ"/>
    <property type="match status" value="1"/>
</dbReference>
<proteinExistence type="inferred from homology"/>
<evidence type="ECO:0000256" key="2">
    <source>
        <dbReference type="ARBA" id="ARBA00022741"/>
    </source>
</evidence>
<dbReference type="GO" id="GO:0071945">
    <property type="term" value="P:regulation of bacterial-type flagellum-dependent cell motility by regulation of motor speed"/>
    <property type="evidence" value="ECO:0007669"/>
    <property type="project" value="UniProtKB-UniRule"/>
</dbReference>
<feature type="domain" description="PilZ" evidence="5">
    <location>
        <begin position="129"/>
        <end position="242"/>
    </location>
</feature>
<keyword evidence="2 4" id="KW-0547">Nucleotide-binding</keyword>
<evidence type="ECO:0000259" key="6">
    <source>
        <dbReference type="Pfam" id="PF07317"/>
    </source>
</evidence>
<comment type="subcellular location">
    <subcellularLocation>
        <location evidence="4">Bacterial flagellum basal body</location>
    </subcellularLocation>
</comment>
<evidence type="ECO:0000259" key="5">
    <source>
        <dbReference type="Pfam" id="PF07238"/>
    </source>
</evidence>
<gene>
    <name evidence="4" type="primary">ycgR</name>
    <name evidence="7" type="ORF">IPN75_14250</name>
</gene>
<organism evidence="7 8">
    <name type="scientific">Candidatus Dechloromonas phosphorivorans</name>
    <dbReference type="NCBI Taxonomy" id="2899244"/>
    <lineage>
        <taxon>Bacteria</taxon>
        <taxon>Pseudomonadati</taxon>
        <taxon>Pseudomonadota</taxon>
        <taxon>Betaproteobacteria</taxon>
        <taxon>Rhodocyclales</taxon>
        <taxon>Azonexaceae</taxon>
        <taxon>Dechloromonas</taxon>
    </lineage>
</organism>
<evidence type="ECO:0000256" key="3">
    <source>
        <dbReference type="ARBA" id="ARBA00023143"/>
    </source>
</evidence>
<comment type="subunit">
    <text evidence="4">Monomer. Interacts with the flagellar basal bodies.</text>
</comment>
<dbReference type="Proteomes" id="UP000808146">
    <property type="component" value="Unassembled WGS sequence"/>
</dbReference>